<gene>
    <name evidence="1" type="ORF">BROFUL_02944</name>
</gene>
<comment type="caution">
    <text evidence="1">The sequence shown here is derived from an EMBL/GenBank/DDBJ whole genome shotgun (WGS) entry which is preliminary data.</text>
</comment>
<dbReference type="AlphaFoldDB" id="A0A0M2URS7"/>
<name>A0A0M2URS7_9BACT</name>
<evidence type="ECO:0000313" key="1">
    <source>
        <dbReference type="EMBL" id="KKO18345.1"/>
    </source>
</evidence>
<protein>
    <submittedName>
        <fullName evidence="1">Uncharacterized protein</fullName>
    </submittedName>
</protein>
<dbReference type="EMBL" id="LAQJ01000278">
    <property type="protein sequence ID" value="KKO18345.1"/>
    <property type="molecule type" value="Genomic_DNA"/>
</dbReference>
<reference evidence="1 2" key="1">
    <citation type="journal article" date="2013" name="BMC Microbiol.">
        <title>Identification of the type II cytochrome c maturation pathway in anammox bacteria by comparative genomics.</title>
        <authorList>
            <person name="Ferousi C."/>
            <person name="Speth D.R."/>
            <person name="Reimann J."/>
            <person name="Op den Camp H.J."/>
            <person name="Allen J.W."/>
            <person name="Keltjens J.T."/>
            <person name="Jetten M.S."/>
        </authorList>
    </citation>
    <scope>NUCLEOTIDE SEQUENCE [LARGE SCALE GENOMIC DNA]</scope>
    <source>
        <strain evidence="1">RU1</strain>
    </source>
</reference>
<evidence type="ECO:0000313" key="2">
    <source>
        <dbReference type="Proteomes" id="UP000034954"/>
    </source>
</evidence>
<sequence length="68" mass="7649">MRKEYKREDLGKGISGKYFKEYKKVANLVLLSPDVAATFPDDASVNEALRSLMKIAQQSTGLTRQRSV</sequence>
<dbReference type="Proteomes" id="UP000034954">
    <property type="component" value="Unassembled WGS sequence"/>
</dbReference>
<accession>A0A0M2URS7</accession>
<organism evidence="1 2">
    <name type="scientific">Candidatus Brocadia fulgida</name>
    <dbReference type="NCBI Taxonomy" id="380242"/>
    <lineage>
        <taxon>Bacteria</taxon>
        <taxon>Pseudomonadati</taxon>
        <taxon>Planctomycetota</taxon>
        <taxon>Candidatus Brocadiia</taxon>
        <taxon>Candidatus Brocadiales</taxon>
        <taxon>Candidatus Brocadiaceae</taxon>
        <taxon>Candidatus Brocadia</taxon>
    </lineage>
</organism>
<keyword evidence="2" id="KW-1185">Reference proteome</keyword>
<proteinExistence type="predicted"/>